<protein>
    <submittedName>
        <fullName evidence="2">Uncharacterized protein</fullName>
    </submittedName>
</protein>
<feature type="transmembrane region" description="Helical" evidence="1">
    <location>
        <begin position="145"/>
        <end position="164"/>
    </location>
</feature>
<sequence length="692" mass="77211">MKRIDPWFERAAKSEDKLVSFFQCVVTGSMGRYFLYRLRNVVILDTLMFVARAAEFLLVYRLLGHVDAFIVLALRVGSLLVDGAWWGFLEVMRERLRDLTEEGRSQERDQEVGNWIALTGLVAATFLCAAILFIVIEILPLEGGAIVAIYSFFIFLQTVAKLPVTTIHSGMYATRRIFRPSWSIFAPLVIQIAILAIGYAILPTAALLLSILAASVASIVLGLRYTLRVYELSGRTLGSVLKPVGFSTFLKGLPAGRAALSLLAGLCLQLDAIFVLILLGSVSGSAREIDFTAADPAWHIINAFAFFYLLLPALTGSYSWARVFYFDFVRLRRTEEYHALRRSFFKRVIITAMMIATWFWLLGFSLGVLQMIDFSFTLQLALLPLFLLRSLIGVYQFRMFADERLLSVVGSVGLFALGLWLVWLDPQPASDLLEVTAVMIVVLVALINLHHFRNRRQVLPVQLDLAAWFETLRAVERPVFVGELRFAPHIPEIQRRQVISAVRARLSGHGHYAFRNQDSLLFFHRDVVKAQDLDIDLSVMSGGATAATRHGDPVFSDGVSAATVLLSRWPDMQQQVARRPIDEQKSLFTAMFENGGFVDLATGEGSVGMKRLDPGITRLALTTGLKSYRYGKHAAMIRDHVLVPVLCQGALRLLLVLPPEAGRDALKRWRQSLAQRASATVAEQKQTVSADG</sequence>
<accession>A0AAE2ZPF9</accession>
<feature type="transmembrane region" description="Helical" evidence="1">
    <location>
        <begin position="42"/>
        <end position="63"/>
    </location>
</feature>
<evidence type="ECO:0000313" key="3">
    <source>
        <dbReference type="Proteomes" id="UP001196509"/>
    </source>
</evidence>
<evidence type="ECO:0000256" key="1">
    <source>
        <dbReference type="SAM" id="Phobius"/>
    </source>
</evidence>
<proteinExistence type="predicted"/>
<feature type="transmembrane region" description="Helical" evidence="1">
    <location>
        <begin position="429"/>
        <end position="449"/>
    </location>
</feature>
<dbReference type="AlphaFoldDB" id="A0AAE2ZPF9"/>
<dbReference type="RefSeq" id="WP_220230538.1">
    <property type="nucleotide sequence ID" value="NZ_JAICBX010000004.1"/>
</dbReference>
<feature type="transmembrane region" description="Helical" evidence="1">
    <location>
        <begin position="374"/>
        <end position="392"/>
    </location>
</feature>
<comment type="caution">
    <text evidence="2">The sequence shown here is derived from an EMBL/GenBank/DDBJ whole genome shotgun (WGS) entry which is preliminary data.</text>
</comment>
<keyword evidence="1" id="KW-0812">Transmembrane</keyword>
<keyword evidence="1" id="KW-0472">Membrane</keyword>
<keyword evidence="1" id="KW-1133">Transmembrane helix</keyword>
<dbReference type="EMBL" id="JAICBX010000004">
    <property type="protein sequence ID" value="MBW8639836.1"/>
    <property type="molecule type" value="Genomic_DNA"/>
</dbReference>
<evidence type="ECO:0000313" key="2">
    <source>
        <dbReference type="EMBL" id="MBW8639836.1"/>
    </source>
</evidence>
<feature type="transmembrane region" description="Helical" evidence="1">
    <location>
        <begin position="344"/>
        <end position="362"/>
    </location>
</feature>
<organism evidence="2 3">
    <name type="scientific">Flavimaribacter sediminis</name>
    <dbReference type="NCBI Taxonomy" id="2865987"/>
    <lineage>
        <taxon>Bacteria</taxon>
        <taxon>Pseudomonadati</taxon>
        <taxon>Pseudomonadota</taxon>
        <taxon>Alphaproteobacteria</taxon>
        <taxon>Hyphomicrobiales</taxon>
        <taxon>Rhizobiaceae</taxon>
        <taxon>Flavimaribacter</taxon>
    </lineage>
</organism>
<gene>
    <name evidence="2" type="ORF">K1W69_21760</name>
</gene>
<reference evidence="2" key="1">
    <citation type="submission" date="2021-08" db="EMBL/GenBank/DDBJ databases">
        <title>Hoeflea bacterium WL0058 sp. nov., isolated from the sediment.</title>
        <authorList>
            <person name="Wang L."/>
            <person name="Zhang D."/>
        </authorList>
    </citation>
    <scope>NUCLEOTIDE SEQUENCE</scope>
    <source>
        <strain evidence="2">WL0058</strain>
    </source>
</reference>
<feature type="transmembrane region" description="Helical" evidence="1">
    <location>
        <begin position="69"/>
        <end position="91"/>
    </location>
</feature>
<dbReference type="Proteomes" id="UP001196509">
    <property type="component" value="Unassembled WGS sequence"/>
</dbReference>
<name>A0AAE2ZPF9_9HYPH</name>
<feature type="transmembrane region" description="Helical" evidence="1">
    <location>
        <begin position="300"/>
        <end position="323"/>
    </location>
</feature>
<feature type="transmembrane region" description="Helical" evidence="1">
    <location>
        <begin position="208"/>
        <end position="227"/>
    </location>
</feature>
<feature type="transmembrane region" description="Helical" evidence="1">
    <location>
        <begin position="184"/>
        <end position="202"/>
    </location>
</feature>
<keyword evidence="3" id="KW-1185">Reference proteome</keyword>
<feature type="transmembrane region" description="Helical" evidence="1">
    <location>
        <begin position="258"/>
        <end position="280"/>
    </location>
</feature>
<feature type="transmembrane region" description="Helical" evidence="1">
    <location>
        <begin position="112"/>
        <end position="139"/>
    </location>
</feature>
<feature type="transmembrane region" description="Helical" evidence="1">
    <location>
        <begin position="404"/>
        <end position="423"/>
    </location>
</feature>